<organism evidence="1 2">
    <name type="scientific">Daphnia pulex</name>
    <name type="common">Water flea</name>
    <dbReference type="NCBI Taxonomy" id="6669"/>
    <lineage>
        <taxon>Eukaryota</taxon>
        <taxon>Metazoa</taxon>
        <taxon>Ecdysozoa</taxon>
        <taxon>Arthropoda</taxon>
        <taxon>Crustacea</taxon>
        <taxon>Branchiopoda</taxon>
        <taxon>Diplostraca</taxon>
        <taxon>Cladocera</taxon>
        <taxon>Anomopoda</taxon>
        <taxon>Daphniidae</taxon>
        <taxon>Daphnia</taxon>
    </lineage>
</organism>
<dbReference type="PANTHER" id="PTHR15154">
    <property type="entry name" value="HAMARTIN"/>
    <property type="match status" value="1"/>
</dbReference>
<dbReference type="Pfam" id="PF04388">
    <property type="entry name" value="Hamartin"/>
    <property type="match status" value="1"/>
</dbReference>
<sequence length="175" mass="19947">MQLLDQIALAHPTVSLEIALYALFHRMYGMYPCNFLPLLLRHYSLRDNLHIFSHTVKPMVETVRIHPLLVTASKDIEIGTAKPSPPIPFFYISSPFHFEYGFERKRLFGRPLPMAYEHLQDQYASLLPFSFSLLLSSLEGCRQMGESLGLDSSKALDEMNSLNMAGCTKTPLRLN</sequence>
<reference evidence="1 2" key="1">
    <citation type="journal article" date="2011" name="Science">
        <title>The ecoresponsive genome of Daphnia pulex.</title>
        <authorList>
            <person name="Colbourne J.K."/>
            <person name="Pfrender M.E."/>
            <person name="Gilbert D."/>
            <person name="Thomas W.K."/>
            <person name="Tucker A."/>
            <person name="Oakley T.H."/>
            <person name="Tokishita S."/>
            <person name="Aerts A."/>
            <person name="Arnold G.J."/>
            <person name="Basu M.K."/>
            <person name="Bauer D.J."/>
            <person name="Caceres C.E."/>
            <person name="Carmel L."/>
            <person name="Casola C."/>
            <person name="Choi J.H."/>
            <person name="Detter J.C."/>
            <person name="Dong Q."/>
            <person name="Dusheyko S."/>
            <person name="Eads B.D."/>
            <person name="Frohlich T."/>
            <person name="Geiler-Samerotte K.A."/>
            <person name="Gerlach D."/>
            <person name="Hatcher P."/>
            <person name="Jogdeo S."/>
            <person name="Krijgsveld J."/>
            <person name="Kriventseva E.V."/>
            <person name="Kultz D."/>
            <person name="Laforsch C."/>
            <person name="Lindquist E."/>
            <person name="Lopez J."/>
            <person name="Manak J.R."/>
            <person name="Muller J."/>
            <person name="Pangilinan J."/>
            <person name="Patwardhan R.P."/>
            <person name="Pitluck S."/>
            <person name="Pritham E.J."/>
            <person name="Rechtsteiner A."/>
            <person name="Rho M."/>
            <person name="Rogozin I.B."/>
            <person name="Sakarya O."/>
            <person name="Salamov A."/>
            <person name="Schaack S."/>
            <person name="Shapiro H."/>
            <person name="Shiga Y."/>
            <person name="Skalitzky C."/>
            <person name="Smith Z."/>
            <person name="Souvorov A."/>
            <person name="Sung W."/>
            <person name="Tang Z."/>
            <person name="Tsuchiya D."/>
            <person name="Tu H."/>
            <person name="Vos H."/>
            <person name="Wang M."/>
            <person name="Wolf Y.I."/>
            <person name="Yamagata H."/>
            <person name="Yamada T."/>
            <person name="Ye Y."/>
            <person name="Shaw J.R."/>
            <person name="Andrews J."/>
            <person name="Crease T.J."/>
            <person name="Tang H."/>
            <person name="Lucas S.M."/>
            <person name="Robertson H.M."/>
            <person name="Bork P."/>
            <person name="Koonin E.V."/>
            <person name="Zdobnov E.M."/>
            <person name="Grigoriev I.V."/>
            <person name="Lynch M."/>
            <person name="Boore J.L."/>
        </authorList>
    </citation>
    <scope>NUCLEOTIDE SEQUENCE [LARGE SCALE GENOMIC DNA]</scope>
</reference>
<dbReference type="Proteomes" id="UP000000305">
    <property type="component" value="Unassembled WGS sequence"/>
</dbReference>
<gene>
    <name evidence="1" type="ORF">DAPPUDRAFT_258230</name>
</gene>
<dbReference type="InterPro" id="IPR007483">
    <property type="entry name" value="Hamartin"/>
</dbReference>
<keyword evidence="2" id="KW-1185">Reference proteome</keyword>
<dbReference type="STRING" id="6669.E9HF04"/>
<dbReference type="OrthoDB" id="6022054at2759"/>
<evidence type="ECO:0000313" key="1">
    <source>
        <dbReference type="EMBL" id="EFX69693.1"/>
    </source>
</evidence>
<dbReference type="AlphaFoldDB" id="E9HF04"/>
<dbReference type="InParanoid" id="E9HF04"/>
<proteinExistence type="predicted"/>
<name>E9HF04_DAPPU</name>
<accession>E9HF04</accession>
<protein>
    <submittedName>
        <fullName evidence="1">Uncharacterized protein</fullName>
    </submittedName>
</protein>
<dbReference type="PANTHER" id="PTHR15154:SF2">
    <property type="entry name" value="HAMARTIN"/>
    <property type="match status" value="1"/>
</dbReference>
<dbReference type="KEGG" id="dpx:DAPPUDRAFT_258230"/>
<evidence type="ECO:0000313" key="2">
    <source>
        <dbReference type="Proteomes" id="UP000000305"/>
    </source>
</evidence>
<dbReference type="HOGENOM" id="CLU_1534090_0_0_1"/>
<dbReference type="EMBL" id="GL732632">
    <property type="protein sequence ID" value="EFX69693.1"/>
    <property type="molecule type" value="Genomic_DNA"/>
</dbReference>